<dbReference type="EMBL" id="WHPN01000328">
    <property type="protein sequence ID" value="KAF4407187.1"/>
    <property type="molecule type" value="Genomic_DNA"/>
</dbReference>
<proteinExistence type="predicted"/>
<dbReference type="Proteomes" id="UP000621266">
    <property type="component" value="Unassembled WGS sequence"/>
</dbReference>
<protein>
    <recommendedName>
        <fullName evidence="3">Transferase</fullName>
    </recommendedName>
</protein>
<sequence length="287" mass="30660">MTGEPGAPSEPPRADCVADSAGGLTFDVVPPGRPGAAEAWDAALLLRRRGGRGAPADELRLPLVPAGDGRLRAALPSTVALPEGRWDAFAVSAGGEPERIMPGINDLRSLLDRRPDPERGSVAVRIPYVTKNGNLSVRSWLRAPHAEAGEIHVTEESVSVRGRTFGRAAGPDAVVEARRRGDPETVRTAPVTGEGTRFTFSLSYPELAGPWQGGSEAWDLWLRPAADADAVRIGRLLDDVAEKKHIFTYPSQPLTAPNGPVRVGPYYTLDNDLSVRVAEDRSQDAAE</sequence>
<comment type="caution">
    <text evidence="1">The sequence shown here is derived from an EMBL/GenBank/DDBJ whole genome shotgun (WGS) entry which is preliminary data.</text>
</comment>
<organism evidence="1 2">
    <name type="scientific">Streptomyces lycii</name>
    <dbReference type="NCBI Taxonomy" id="2654337"/>
    <lineage>
        <taxon>Bacteria</taxon>
        <taxon>Bacillati</taxon>
        <taxon>Actinomycetota</taxon>
        <taxon>Actinomycetes</taxon>
        <taxon>Kitasatosporales</taxon>
        <taxon>Streptomycetaceae</taxon>
        <taxon>Streptomyces</taxon>
    </lineage>
</organism>
<name>A0ABQ7FE98_9ACTN</name>
<gene>
    <name evidence="1" type="ORF">GCU69_21035</name>
</gene>
<accession>A0ABQ7FE98</accession>
<evidence type="ECO:0000313" key="2">
    <source>
        <dbReference type="Proteomes" id="UP000621266"/>
    </source>
</evidence>
<evidence type="ECO:0008006" key="3">
    <source>
        <dbReference type="Google" id="ProtNLM"/>
    </source>
</evidence>
<evidence type="ECO:0000313" key="1">
    <source>
        <dbReference type="EMBL" id="KAF4407187.1"/>
    </source>
</evidence>
<reference evidence="1 2" key="1">
    <citation type="submission" date="2019-10" db="EMBL/GenBank/DDBJ databases">
        <title>Streptomyces tenebrisbrunneis sp.nov., an endogenous actinomycete isolated from of Lycium ruthenicum.</title>
        <authorList>
            <person name="Ma L."/>
        </authorList>
    </citation>
    <scope>NUCLEOTIDE SEQUENCE [LARGE SCALE GENOMIC DNA]</scope>
    <source>
        <strain evidence="1 2">TRM 66187</strain>
    </source>
</reference>
<keyword evidence="2" id="KW-1185">Reference proteome</keyword>